<keyword evidence="1" id="KW-0472">Membrane</keyword>
<evidence type="ECO:0000256" key="1">
    <source>
        <dbReference type="SAM" id="Phobius"/>
    </source>
</evidence>
<dbReference type="AlphaFoldDB" id="A0AAP0PHH0"/>
<proteinExistence type="predicted"/>
<keyword evidence="1" id="KW-0812">Transmembrane</keyword>
<name>A0AAP0PHH0_9MAGN</name>
<evidence type="ECO:0000313" key="2">
    <source>
        <dbReference type="EMBL" id="KAK9145088.1"/>
    </source>
</evidence>
<accession>A0AAP0PHH0</accession>
<gene>
    <name evidence="2" type="ORF">Sjap_004991</name>
</gene>
<organism evidence="2 3">
    <name type="scientific">Stephania japonica</name>
    <dbReference type="NCBI Taxonomy" id="461633"/>
    <lineage>
        <taxon>Eukaryota</taxon>
        <taxon>Viridiplantae</taxon>
        <taxon>Streptophyta</taxon>
        <taxon>Embryophyta</taxon>
        <taxon>Tracheophyta</taxon>
        <taxon>Spermatophyta</taxon>
        <taxon>Magnoliopsida</taxon>
        <taxon>Ranunculales</taxon>
        <taxon>Menispermaceae</taxon>
        <taxon>Menispermoideae</taxon>
        <taxon>Cissampelideae</taxon>
        <taxon>Stephania</taxon>
    </lineage>
</organism>
<keyword evidence="1" id="KW-1133">Transmembrane helix</keyword>
<protein>
    <submittedName>
        <fullName evidence="2">Uncharacterized protein</fullName>
    </submittedName>
</protein>
<dbReference type="EMBL" id="JBBNAE010000002">
    <property type="protein sequence ID" value="KAK9145088.1"/>
    <property type="molecule type" value="Genomic_DNA"/>
</dbReference>
<keyword evidence="3" id="KW-1185">Reference proteome</keyword>
<reference evidence="2 3" key="1">
    <citation type="submission" date="2024-01" db="EMBL/GenBank/DDBJ databases">
        <title>Genome assemblies of Stephania.</title>
        <authorList>
            <person name="Yang L."/>
        </authorList>
    </citation>
    <scope>NUCLEOTIDE SEQUENCE [LARGE SCALE GENOMIC DNA]</scope>
    <source>
        <strain evidence="2">QJT</strain>
        <tissue evidence="2">Leaf</tissue>
    </source>
</reference>
<dbReference type="Proteomes" id="UP001417504">
    <property type="component" value="Unassembled WGS sequence"/>
</dbReference>
<feature type="transmembrane region" description="Helical" evidence="1">
    <location>
        <begin position="108"/>
        <end position="124"/>
    </location>
</feature>
<evidence type="ECO:0000313" key="3">
    <source>
        <dbReference type="Proteomes" id="UP001417504"/>
    </source>
</evidence>
<comment type="caution">
    <text evidence="2">The sequence shown here is derived from an EMBL/GenBank/DDBJ whole genome shotgun (WGS) entry which is preliminary data.</text>
</comment>
<sequence>MSLTEYKEVVSPIPIFSTKTFPTSHSILYLYISPTLTASPTPNSLLSISNIISQSLHRSLKLSALWSIRRLLTASDSTVTTSISTTRSVLTASITTADRSSPPIPSPYIYNIGLFYFFFSFIFNF</sequence>